<keyword evidence="1 6" id="KW-0378">Hydrolase</keyword>
<evidence type="ECO:0000256" key="3">
    <source>
        <dbReference type="ARBA" id="ARBA00035306"/>
    </source>
</evidence>
<evidence type="ECO:0000256" key="1">
    <source>
        <dbReference type="ARBA" id="ARBA00022801"/>
    </source>
</evidence>
<evidence type="ECO:0000313" key="8">
    <source>
        <dbReference type="Proteomes" id="UP000828390"/>
    </source>
</evidence>
<reference evidence="7" key="2">
    <citation type="submission" date="2020-11" db="EMBL/GenBank/DDBJ databases">
        <authorList>
            <person name="McCartney M.A."/>
            <person name="Auch B."/>
            <person name="Kono T."/>
            <person name="Mallez S."/>
            <person name="Becker A."/>
            <person name="Gohl D.M."/>
            <person name="Silverstein K.A.T."/>
            <person name="Koren S."/>
            <person name="Bechman K.B."/>
            <person name="Herman A."/>
            <person name="Abrahante J.E."/>
            <person name="Garbe J."/>
        </authorList>
    </citation>
    <scope>NUCLEOTIDE SEQUENCE</scope>
    <source>
        <strain evidence="7">Duluth1</strain>
        <tissue evidence="7">Whole animal</tissue>
    </source>
</reference>
<evidence type="ECO:0000313" key="7">
    <source>
        <dbReference type="EMBL" id="KAH3850687.1"/>
    </source>
</evidence>
<comment type="catalytic activity">
    <reaction evidence="5 6">
        <text>queuosine 5'-phosphate + H2O = queuine + D-ribose 5-phosphate</text>
        <dbReference type="Rhea" id="RHEA:75387"/>
        <dbReference type="ChEBI" id="CHEBI:15377"/>
        <dbReference type="ChEBI" id="CHEBI:17433"/>
        <dbReference type="ChEBI" id="CHEBI:78346"/>
        <dbReference type="ChEBI" id="CHEBI:194371"/>
    </reaction>
    <physiologicalReaction direction="left-to-right" evidence="5 6">
        <dbReference type="Rhea" id="RHEA:75388"/>
    </physiologicalReaction>
</comment>
<protein>
    <recommendedName>
        <fullName evidence="3 6">Queuosine 5'-phosphate N-glycosylase/hydrolase</fullName>
        <ecNumber evidence="6">3.2.2.-</ecNumber>
    </recommendedName>
    <alternativeName>
        <fullName evidence="4 6">Queuosine-nucleotide N-glycosylase/hydrolase</fullName>
    </alternativeName>
</protein>
<evidence type="ECO:0000256" key="6">
    <source>
        <dbReference type="RuleBase" id="RU365002"/>
    </source>
</evidence>
<dbReference type="InterPro" id="IPR019438">
    <property type="entry name" value="Q_salvage"/>
</dbReference>
<dbReference type="EC" id="3.2.2.-" evidence="6"/>
<comment type="similarity">
    <text evidence="2 6">Belongs to the QNG1 protein family.</text>
</comment>
<sequence length="340" mass="39418">MATIMTPRDSGRFIAENSKGVKIISDGVRKIAEFMAQKIKEGSYNMQSWKEHELNPKTMDKAALDWIFVSDTLNFSFWSEDENDKYVVNYGGKKHTGYWSLCAAINRALDEGIPFTDPHFYATITRDKLEHVLRSDSKQTIPLLDERLQVLQEAGKVLLQKFDGSFVNVIRLCEKSAQTLVQMIVENFPSYRDMTEFCGKTVAIYKRAQILVADIWACFEGKGYGEFTDIDTITMFADYRIPQALLYFGVIEYSDELMEFLRKDPMMKTGDRYEVEIRGCSIWATELVSEETRRILDADVDGRNLISNSIIIDFYLWDYRRAHADEMGNIPFHKIRCIYY</sequence>
<dbReference type="EMBL" id="JAIWYP010000003">
    <property type="protein sequence ID" value="KAH3850687.1"/>
    <property type="molecule type" value="Genomic_DNA"/>
</dbReference>
<dbReference type="OrthoDB" id="416777at2759"/>
<dbReference type="PANTHER" id="PTHR21314">
    <property type="entry name" value="QUEUOSINE 5'-PHOSPHATE N-GLYCOSYLASE_HYDROLASE-RELATED"/>
    <property type="match status" value="1"/>
</dbReference>
<evidence type="ECO:0000256" key="2">
    <source>
        <dbReference type="ARBA" id="ARBA00035119"/>
    </source>
</evidence>
<dbReference type="GO" id="GO:0016787">
    <property type="term" value="F:hydrolase activity"/>
    <property type="evidence" value="ECO:0007669"/>
    <property type="project" value="UniProtKB-KW"/>
</dbReference>
<organism evidence="7 8">
    <name type="scientific">Dreissena polymorpha</name>
    <name type="common">Zebra mussel</name>
    <name type="synonym">Mytilus polymorpha</name>
    <dbReference type="NCBI Taxonomy" id="45954"/>
    <lineage>
        <taxon>Eukaryota</taxon>
        <taxon>Metazoa</taxon>
        <taxon>Spiralia</taxon>
        <taxon>Lophotrochozoa</taxon>
        <taxon>Mollusca</taxon>
        <taxon>Bivalvia</taxon>
        <taxon>Autobranchia</taxon>
        <taxon>Heteroconchia</taxon>
        <taxon>Euheterodonta</taxon>
        <taxon>Imparidentia</taxon>
        <taxon>Neoheterodontei</taxon>
        <taxon>Myida</taxon>
        <taxon>Dreissenoidea</taxon>
        <taxon>Dreissenidae</taxon>
        <taxon>Dreissena</taxon>
    </lineage>
</organism>
<comment type="function">
    <text evidence="6">Catalyzes the hydrolysis of queuosine 5'-phosphate, releasing the nucleobase queuine (q). Is required for salvage of queuine from exogenous queuosine (Q) that is imported and then converted to queuosine 5'-phosphate intracellularly.</text>
</comment>
<dbReference type="GO" id="GO:0006400">
    <property type="term" value="P:tRNA modification"/>
    <property type="evidence" value="ECO:0007669"/>
    <property type="project" value="TreeGrafter"/>
</dbReference>
<proteinExistence type="inferred from homology"/>
<evidence type="ECO:0000256" key="5">
    <source>
        <dbReference type="ARBA" id="ARBA00048204"/>
    </source>
</evidence>
<evidence type="ECO:0000256" key="4">
    <source>
        <dbReference type="ARBA" id="ARBA00035393"/>
    </source>
</evidence>
<dbReference type="AlphaFoldDB" id="A0A9D4L2H3"/>
<dbReference type="Proteomes" id="UP000828390">
    <property type="component" value="Unassembled WGS sequence"/>
</dbReference>
<gene>
    <name evidence="7" type="ORF">DPMN_093112</name>
</gene>
<keyword evidence="8" id="KW-1185">Reference proteome</keyword>
<dbReference type="PANTHER" id="PTHR21314:SF0">
    <property type="entry name" value="QUEUOSINE 5'-PHOSPHATE N-GLYCOSYLASE_HYDROLASE"/>
    <property type="match status" value="1"/>
</dbReference>
<name>A0A9D4L2H3_DREPO</name>
<dbReference type="Pfam" id="PF10343">
    <property type="entry name" value="Q_salvage"/>
    <property type="match status" value="1"/>
</dbReference>
<accession>A0A9D4L2H3</accession>
<reference evidence="7" key="1">
    <citation type="journal article" date="2019" name="bioRxiv">
        <title>The Genome of the Zebra Mussel, Dreissena polymorpha: A Resource for Invasive Species Research.</title>
        <authorList>
            <person name="McCartney M.A."/>
            <person name="Auch B."/>
            <person name="Kono T."/>
            <person name="Mallez S."/>
            <person name="Zhang Y."/>
            <person name="Obille A."/>
            <person name="Becker A."/>
            <person name="Abrahante J.E."/>
            <person name="Garbe J."/>
            <person name="Badalamenti J.P."/>
            <person name="Herman A."/>
            <person name="Mangelson H."/>
            <person name="Liachko I."/>
            <person name="Sullivan S."/>
            <person name="Sone E.D."/>
            <person name="Koren S."/>
            <person name="Silverstein K.A.T."/>
            <person name="Beckman K.B."/>
            <person name="Gohl D.M."/>
        </authorList>
    </citation>
    <scope>NUCLEOTIDE SEQUENCE</scope>
    <source>
        <strain evidence="7">Duluth1</strain>
        <tissue evidence="7">Whole animal</tissue>
    </source>
</reference>
<comment type="caution">
    <text evidence="7">The sequence shown here is derived from an EMBL/GenBank/DDBJ whole genome shotgun (WGS) entry which is preliminary data.</text>
</comment>